<sequence>MATLTEAHHFQSRRHRARRRTLQWAAAQPPPRRFLLETHLVVRIFALLPPRDLVACMCVNTAFYTFAVRALHRRLVLRELGPWPEFCDAPPPVPPKNEYAEFGTLSGFAAGDSIKANTATHTATLSRRPRVLIPSQSMPTGSPTASPFSRSVDPLLHRSWLAKYVRELDIYPHPITKCTDFPPMDNVEVVRIRLHMYKTPTGHVWMFHTDAAATGEAPTPRVRRPSLDVFPECRALAHLRPQRVVVLGAPAIYSAIPVTCLPYTLLAAANTYTLVLGPDPDLVTCGRSSDLPRRRARGIMADIHAAASANKVTVIFWTTGPGATWTTGYRSRPSTEFRDSWVARLFNDLADMLLHMPLHRTVTFVNTGAIDYESVNLFHEGEGRVQRRIEGFFRAEMTRFCVESLGLGHAGATAQGDRFHFVSMEAYVASGEWVGQVDAEAVAPWARVSA</sequence>
<proteinExistence type="predicted"/>
<name>A0ABR3PV52_9TREE</name>
<dbReference type="GeneID" id="95989019"/>
<dbReference type="Pfam" id="PF12937">
    <property type="entry name" value="F-box-like"/>
    <property type="match status" value="1"/>
</dbReference>
<evidence type="ECO:0000313" key="2">
    <source>
        <dbReference type="EMBL" id="KAL1406280.1"/>
    </source>
</evidence>
<dbReference type="EMBL" id="JBBXJM010000006">
    <property type="protein sequence ID" value="KAL1406280.1"/>
    <property type="molecule type" value="Genomic_DNA"/>
</dbReference>
<keyword evidence="3" id="KW-1185">Reference proteome</keyword>
<evidence type="ECO:0000313" key="3">
    <source>
        <dbReference type="Proteomes" id="UP001565368"/>
    </source>
</evidence>
<dbReference type="InterPro" id="IPR001810">
    <property type="entry name" value="F-box_dom"/>
</dbReference>
<dbReference type="Proteomes" id="UP001565368">
    <property type="component" value="Unassembled WGS sequence"/>
</dbReference>
<dbReference type="SUPFAM" id="SSF81383">
    <property type="entry name" value="F-box domain"/>
    <property type="match status" value="1"/>
</dbReference>
<evidence type="ECO:0000259" key="1">
    <source>
        <dbReference type="Pfam" id="PF12937"/>
    </source>
</evidence>
<dbReference type="RefSeq" id="XP_069206224.1">
    <property type="nucleotide sequence ID" value="XM_069356383.1"/>
</dbReference>
<reference evidence="2 3" key="1">
    <citation type="submission" date="2023-08" db="EMBL/GenBank/DDBJ databases">
        <title>Annotated Genome Sequence of Vanrija albida AlHP1.</title>
        <authorList>
            <person name="Herzog R."/>
        </authorList>
    </citation>
    <scope>NUCLEOTIDE SEQUENCE [LARGE SCALE GENOMIC DNA]</scope>
    <source>
        <strain evidence="2 3">AlHP1</strain>
    </source>
</reference>
<gene>
    <name evidence="2" type="primary">PBP2_3</name>
    <name evidence="2" type="ORF">Q8F55_007976</name>
</gene>
<comment type="caution">
    <text evidence="2">The sequence shown here is derived from an EMBL/GenBank/DDBJ whole genome shotgun (WGS) entry which is preliminary data.</text>
</comment>
<dbReference type="InterPro" id="IPR036047">
    <property type="entry name" value="F-box-like_dom_sf"/>
</dbReference>
<feature type="domain" description="F-box" evidence="1">
    <location>
        <begin position="40"/>
        <end position="78"/>
    </location>
</feature>
<protein>
    <submittedName>
        <fullName evidence="2">PAB1 binding protein</fullName>
    </submittedName>
</protein>
<organism evidence="2 3">
    <name type="scientific">Vanrija albida</name>
    <dbReference type="NCBI Taxonomy" id="181172"/>
    <lineage>
        <taxon>Eukaryota</taxon>
        <taxon>Fungi</taxon>
        <taxon>Dikarya</taxon>
        <taxon>Basidiomycota</taxon>
        <taxon>Agaricomycotina</taxon>
        <taxon>Tremellomycetes</taxon>
        <taxon>Trichosporonales</taxon>
        <taxon>Trichosporonaceae</taxon>
        <taxon>Vanrija</taxon>
    </lineage>
</organism>
<accession>A0ABR3PV52</accession>